<protein>
    <submittedName>
        <fullName evidence="10">Exosortase A</fullName>
    </submittedName>
</protein>
<organism evidence="10 11">
    <name type="scientific">Ectothiorhodospira marina</name>
    <dbReference type="NCBI Taxonomy" id="1396821"/>
    <lineage>
        <taxon>Bacteria</taxon>
        <taxon>Pseudomonadati</taxon>
        <taxon>Pseudomonadota</taxon>
        <taxon>Gammaproteobacteria</taxon>
        <taxon>Chromatiales</taxon>
        <taxon>Ectothiorhodospiraceae</taxon>
        <taxon>Ectothiorhodospira</taxon>
    </lineage>
</organism>
<feature type="transmembrane region" description="Helical" evidence="8">
    <location>
        <begin position="229"/>
        <end position="256"/>
    </location>
</feature>
<evidence type="ECO:0000256" key="2">
    <source>
        <dbReference type="ARBA" id="ARBA00022475"/>
    </source>
</evidence>
<keyword evidence="4 8" id="KW-0812">Transmembrane</keyword>
<dbReference type="NCBIfam" id="TIGR02914">
    <property type="entry name" value="EpsI_fam"/>
    <property type="match status" value="1"/>
</dbReference>
<reference evidence="11" key="1">
    <citation type="submission" date="2016-10" db="EMBL/GenBank/DDBJ databases">
        <authorList>
            <person name="Varghese N."/>
            <person name="Submissions S."/>
        </authorList>
    </citation>
    <scope>NUCLEOTIDE SEQUENCE [LARGE SCALE GENOMIC DNA]</scope>
    <source>
        <strain evidence="11">DSM 241</strain>
    </source>
</reference>
<dbReference type="GO" id="GO:0006508">
    <property type="term" value="P:proteolysis"/>
    <property type="evidence" value="ECO:0007669"/>
    <property type="project" value="UniProtKB-KW"/>
</dbReference>
<dbReference type="OrthoDB" id="9797363at2"/>
<keyword evidence="7 8" id="KW-0472">Membrane</keyword>
<comment type="subcellular location">
    <subcellularLocation>
        <location evidence="1">Cell membrane</location>
        <topology evidence="1">Multi-pass membrane protein</topology>
    </subcellularLocation>
</comment>
<dbReference type="Proteomes" id="UP000199256">
    <property type="component" value="Unassembled WGS sequence"/>
</dbReference>
<evidence type="ECO:0000256" key="3">
    <source>
        <dbReference type="ARBA" id="ARBA00022670"/>
    </source>
</evidence>
<evidence type="ECO:0000256" key="4">
    <source>
        <dbReference type="ARBA" id="ARBA00022692"/>
    </source>
</evidence>
<evidence type="ECO:0000313" key="11">
    <source>
        <dbReference type="Proteomes" id="UP000199256"/>
    </source>
</evidence>
<gene>
    <name evidence="10" type="ORF">SAMN05444515_103114</name>
</gene>
<dbReference type="NCBIfam" id="TIGR02602">
    <property type="entry name" value="8TM_EpsH"/>
    <property type="match status" value="1"/>
</dbReference>
<feature type="domain" description="Methanolan biosynthesis EpsI" evidence="9">
    <location>
        <begin position="329"/>
        <end position="523"/>
    </location>
</feature>
<dbReference type="InterPro" id="IPR026392">
    <property type="entry name" value="Exo/Archaeosortase_dom"/>
</dbReference>
<dbReference type="NCBIfam" id="TIGR04178">
    <property type="entry name" value="exo_archaeo"/>
    <property type="match status" value="1"/>
</dbReference>
<evidence type="ECO:0000256" key="8">
    <source>
        <dbReference type="SAM" id="Phobius"/>
    </source>
</evidence>
<accession>A0A1H7IFH5</accession>
<dbReference type="Pfam" id="PF11984">
    <property type="entry name" value="DUF3485"/>
    <property type="match status" value="1"/>
</dbReference>
<dbReference type="GO" id="GO:0005886">
    <property type="term" value="C:plasma membrane"/>
    <property type="evidence" value="ECO:0007669"/>
    <property type="project" value="UniProtKB-SubCell"/>
</dbReference>
<evidence type="ECO:0000256" key="1">
    <source>
        <dbReference type="ARBA" id="ARBA00004651"/>
    </source>
</evidence>
<keyword evidence="11" id="KW-1185">Reference proteome</keyword>
<dbReference type="Pfam" id="PF09721">
    <property type="entry name" value="Exosortase_EpsH"/>
    <property type="match status" value="1"/>
</dbReference>
<feature type="transmembrane region" description="Helical" evidence="8">
    <location>
        <begin position="204"/>
        <end position="222"/>
    </location>
</feature>
<keyword evidence="5" id="KW-0378">Hydrolase</keyword>
<proteinExistence type="predicted"/>
<keyword evidence="2" id="KW-1003">Cell membrane</keyword>
<feature type="transmembrane region" description="Helical" evidence="8">
    <location>
        <begin position="61"/>
        <end position="78"/>
    </location>
</feature>
<evidence type="ECO:0000313" key="10">
    <source>
        <dbReference type="EMBL" id="SEK60602.1"/>
    </source>
</evidence>
<keyword evidence="3" id="KW-0645">Protease</keyword>
<dbReference type="EMBL" id="FOAA01000003">
    <property type="protein sequence ID" value="SEK60602.1"/>
    <property type="molecule type" value="Genomic_DNA"/>
</dbReference>
<feature type="transmembrane region" description="Helical" evidence="8">
    <location>
        <begin position="268"/>
        <end position="289"/>
    </location>
</feature>
<feature type="transmembrane region" description="Helical" evidence="8">
    <location>
        <begin position="140"/>
        <end position="162"/>
    </location>
</feature>
<dbReference type="AlphaFoldDB" id="A0A1H7IFH5"/>
<dbReference type="STRING" id="1396821.SAMN05444515_103114"/>
<evidence type="ECO:0000256" key="7">
    <source>
        <dbReference type="ARBA" id="ARBA00023136"/>
    </source>
</evidence>
<dbReference type="GO" id="GO:0008233">
    <property type="term" value="F:peptidase activity"/>
    <property type="evidence" value="ECO:0007669"/>
    <property type="project" value="UniProtKB-KW"/>
</dbReference>
<dbReference type="InterPro" id="IPR014263">
    <property type="entry name" value="Methanolan_biosynth_EpsI"/>
</dbReference>
<keyword evidence="6 8" id="KW-1133">Transmembrane helix</keyword>
<feature type="transmembrane region" description="Helical" evidence="8">
    <location>
        <begin position="114"/>
        <end position="133"/>
    </location>
</feature>
<evidence type="ECO:0000256" key="6">
    <source>
        <dbReference type="ARBA" id="ARBA00022989"/>
    </source>
</evidence>
<dbReference type="InterPro" id="IPR017540">
    <property type="entry name" value="Exosortase-1"/>
</dbReference>
<name>A0A1H7IFH5_9GAMM</name>
<dbReference type="RefSeq" id="WP_090251422.1">
    <property type="nucleotide sequence ID" value="NZ_FOAA01000003.1"/>
</dbReference>
<evidence type="ECO:0000259" key="9">
    <source>
        <dbReference type="Pfam" id="PF11984"/>
    </source>
</evidence>
<dbReference type="InterPro" id="IPR013426">
    <property type="entry name" value="EpsH-like"/>
</dbReference>
<feature type="transmembrane region" description="Helical" evidence="8">
    <location>
        <begin position="27"/>
        <end position="46"/>
    </location>
</feature>
<evidence type="ECO:0000256" key="5">
    <source>
        <dbReference type="ARBA" id="ARBA00022801"/>
    </source>
</evidence>
<feature type="transmembrane region" description="Helical" evidence="8">
    <location>
        <begin position="319"/>
        <end position="338"/>
    </location>
</feature>
<sequence length="529" mass="58483">MNTSPSSTQAQPAAPAPLKAGKKGLPWPLALGLLGSAFLVMLALYWPSVERLVNIWASSDTYAHGMVILPLSLFLAWTQRHRLVQVTPTPSLLGALIILALGVGWFLARAADVTVVQTFVVVAMVPALVLAIMGWQVSRVIVFPLVYLFFAWPVGSFLVPILQDYTAWFTVWMLRISGIPTFSEGYYISIPAGDFVVADVCSGIRYLIASVALGLVYAYLVYRSIWRRLAFVALSIIVPIVANGVRAYGIIMIAHWTNLEHAVGVDHLIYGWLFFGFVMFLLFWIGTFFRDDHEPLSAKVTGDDPSPVSGTRAPMTRSLASLAAPMVAVIAALALAPASEVWLDQRMDALAGEQRPLAPFMAGWQGPETMEDPAWSPRWADPDERVQVAYEGGPRGRVELHLFHYHQDQPGTDLIRYDNRIFDGERWRRASQGTHNLTLPDGGQRAVRETIIRGPGGLDRLVWHWYQVAGSTTVRPIEVKLREAQARLTGNPEGSMLVAVSAEFQVTSDEAREILAEFVAKLPRRVAVE</sequence>
<feature type="transmembrane region" description="Helical" evidence="8">
    <location>
        <begin position="90"/>
        <end position="108"/>
    </location>
</feature>
<dbReference type="NCBIfam" id="TIGR03109">
    <property type="entry name" value="exosort_XrtA"/>
    <property type="match status" value="1"/>
</dbReference>
<dbReference type="InterPro" id="IPR019127">
    <property type="entry name" value="Exosortase"/>
</dbReference>